<dbReference type="Gene3D" id="3.10.450.50">
    <property type="match status" value="1"/>
</dbReference>
<organism evidence="1 2">
    <name type="scientific">Colletotrichum chlorophyti</name>
    <dbReference type="NCBI Taxonomy" id="708187"/>
    <lineage>
        <taxon>Eukaryota</taxon>
        <taxon>Fungi</taxon>
        <taxon>Dikarya</taxon>
        <taxon>Ascomycota</taxon>
        <taxon>Pezizomycotina</taxon>
        <taxon>Sordariomycetes</taxon>
        <taxon>Hypocreomycetidae</taxon>
        <taxon>Glomerellales</taxon>
        <taxon>Glomerellaceae</taxon>
        <taxon>Colletotrichum</taxon>
    </lineage>
</organism>
<proteinExistence type="predicted"/>
<evidence type="ECO:0008006" key="3">
    <source>
        <dbReference type="Google" id="ProtNLM"/>
    </source>
</evidence>
<sequence length="146" mass="16298">MPSIPSTHDEVLAWLQHSWEIHDSLDVTKFDDVYSKGAQLKFANHPVAEGIDAIRQVFAPNFPSLSYMKHTTRQADKVGDNHIWLSAEITYRAKGDPENREINIPAAGHVTLVTEGEEAGKIAQMEVFLDHAPILERLAAAAKWNT</sequence>
<keyword evidence="2" id="KW-1185">Reference proteome</keyword>
<gene>
    <name evidence="1" type="ORF">CCHL11_03542</name>
</gene>
<dbReference type="EMBL" id="MPGH01000101">
    <property type="protein sequence ID" value="OLN87218.1"/>
    <property type="molecule type" value="Genomic_DNA"/>
</dbReference>
<dbReference type="AlphaFoldDB" id="A0A1Q8RSB5"/>
<dbReference type="SUPFAM" id="SSF54427">
    <property type="entry name" value="NTF2-like"/>
    <property type="match status" value="1"/>
</dbReference>
<comment type="caution">
    <text evidence="1">The sequence shown here is derived from an EMBL/GenBank/DDBJ whole genome shotgun (WGS) entry which is preliminary data.</text>
</comment>
<reference evidence="1 2" key="1">
    <citation type="submission" date="2016-11" db="EMBL/GenBank/DDBJ databases">
        <title>Draft Genome Assembly of Colletotrichum chlorophyti a pathogen of herbaceous plants.</title>
        <authorList>
            <person name="Gan P."/>
            <person name="Narusaka M."/>
            <person name="Tsushima A."/>
            <person name="Narusaka Y."/>
            <person name="Takano Y."/>
            <person name="Shirasu K."/>
        </authorList>
    </citation>
    <scope>NUCLEOTIDE SEQUENCE [LARGE SCALE GENOMIC DNA]</scope>
    <source>
        <strain evidence="1 2">NTL11</strain>
    </source>
</reference>
<protein>
    <recommendedName>
        <fullName evidence="3">SnoaL-like domain-containing protein</fullName>
    </recommendedName>
</protein>
<name>A0A1Q8RSB5_9PEZI</name>
<dbReference type="InterPro" id="IPR032710">
    <property type="entry name" value="NTF2-like_dom_sf"/>
</dbReference>
<evidence type="ECO:0000313" key="2">
    <source>
        <dbReference type="Proteomes" id="UP000186583"/>
    </source>
</evidence>
<evidence type="ECO:0000313" key="1">
    <source>
        <dbReference type="EMBL" id="OLN87218.1"/>
    </source>
</evidence>
<accession>A0A1Q8RSB5</accession>
<dbReference type="Proteomes" id="UP000186583">
    <property type="component" value="Unassembled WGS sequence"/>
</dbReference>
<dbReference type="OrthoDB" id="9983368at2759"/>